<feature type="repeat" description="NHL" evidence="2">
    <location>
        <begin position="448"/>
        <end position="488"/>
    </location>
</feature>
<gene>
    <name evidence="3" type="ORF">LSINAPIS_LOCUS9158</name>
</gene>
<dbReference type="SUPFAM" id="SSF101898">
    <property type="entry name" value="NHL repeat"/>
    <property type="match status" value="1"/>
</dbReference>
<dbReference type="InterPro" id="IPR001258">
    <property type="entry name" value="NHL_repeat"/>
</dbReference>
<evidence type="ECO:0000256" key="2">
    <source>
        <dbReference type="PROSITE-ProRule" id="PRU00504"/>
    </source>
</evidence>
<dbReference type="EMBL" id="FZQP02003334">
    <property type="protein sequence ID" value="VVC97996.1"/>
    <property type="molecule type" value="Genomic_DNA"/>
</dbReference>
<dbReference type="CDD" id="cd05819">
    <property type="entry name" value="NHL"/>
    <property type="match status" value="1"/>
</dbReference>
<dbReference type="GO" id="GO:0000209">
    <property type="term" value="P:protein polyubiquitination"/>
    <property type="evidence" value="ECO:0007669"/>
    <property type="project" value="TreeGrafter"/>
</dbReference>
<dbReference type="Proteomes" id="UP000324832">
    <property type="component" value="Unassembled WGS sequence"/>
</dbReference>
<name>A0A5E4QI71_9NEOP</name>
<dbReference type="GO" id="GO:0043161">
    <property type="term" value="P:proteasome-mediated ubiquitin-dependent protein catabolic process"/>
    <property type="evidence" value="ECO:0007669"/>
    <property type="project" value="TreeGrafter"/>
</dbReference>
<keyword evidence="1" id="KW-0677">Repeat</keyword>
<sequence>METSEGRGRVGGSDLPIINCAICNTRIPTHNSSFVDNLPSNLYIDTLLSMVGIKPDKQTSTTPPSTPATPGLQSVDLFAAGVRCMQCKSMCDSSDVSYCEHCKLNFCRVCWSQHIEDLRIQVGSILKQLDVAASRLDHKIEHYKDRCERIVEQISLAADEKINTILEGKAALLKEISELQKCEDMTALALQSTLNEAREVANVALKDEHNFKHDSEKVSVFINLHQNTLQLLTDISKWDADSFVFDKENFRIDTDMTTACDAESRNFVPHYMWRKTSRPCGVGIGPWNNHLYICDTDSHSVIVVERTQAKIVKRLSCQEMLCPVQIAFMKSLGEIYITGQKGSRVGMFRSPEGIATDNVLHHIYVVDTGNDRVQIIQPDGKFVDQLGVSTKHQPNNTSSIWETKEVLCTELNAPSSVAVTSDRVVILDSGNRRVKVYNKQDRSKIMEFGSTGHRKGQFNKPEVLAVDPMGYIFVGDSGNCRVQIFKPNGQLVRVFGRIGHEPGKFGWISGIHVTKQLDVIISDTKNHCVNFF</sequence>
<dbReference type="GO" id="GO:0061630">
    <property type="term" value="F:ubiquitin protein ligase activity"/>
    <property type="evidence" value="ECO:0007669"/>
    <property type="project" value="TreeGrafter"/>
</dbReference>
<dbReference type="Pfam" id="PF01436">
    <property type="entry name" value="NHL"/>
    <property type="match status" value="2"/>
</dbReference>
<protein>
    <recommendedName>
        <fullName evidence="5">B box-type domain-containing protein</fullName>
    </recommendedName>
</protein>
<accession>A0A5E4QI71</accession>
<dbReference type="InterPro" id="IPR050952">
    <property type="entry name" value="TRIM-NHL_E3_ligases"/>
</dbReference>
<dbReference type="GO" id="GO:0008270">
    <property type="term" value="F:zinc ion binding"/>
    <property type="evidence" value="ECO:0007669"/>
    <property type="project" value="UniProtKB-KW"/>
</dbReference>
<feature type="repeat" description="NHL" evidence="2">
    <location>
        <begin position="339"/>
        <end position="379"/>
    </location>
</feature>
<dbReference type="AlphaFoldDB" id="A0A5E4QI71"/>
<dbReference type="InterPro" id="IPR011042">
    <property type="entry name" value="6-blade_b-propeller_TolB-like"/>
</dbReference>
<feature type="repeat" description="NHL" evidence="2">
    <location>
        <begin position="410"/>
        <end position="440"/>
    </location>
</feature>
<evidence type="ECO:0008006" key="5">
    <source>
        <dbReference type="Google" id="ProtNLM"/>
    </source>
</evidence>
<evidence type="ECO:0000313" key="4">
    <source>
        <dbReference type="Proteomes" id="UP000324832"/>
    </source>
</evidence>
<reference evidence="3 4" key="1">
    <citation type="submission" date="2017-07" db="EMBL/GenBank/DDBJ databases">
        <authorList>
            <person name="Talla V."/>
            <person name="Backstrom N."/>
        </authorList>
    </citation>
    <scope>NUCLEOTIDE SEQUENCE [LARGE SCALE GENOMIC DNA]</scope>
</reference>
<proteinExistence type="predicted"/>
<evidence type="ECO:0000256" key="1">
    <source>
        <dbReference type="ARBA" id="ARBA00022737"/>
    </source>
</evidence>
<organism evidence="3 4">
    <name type="scientific">Leptidea sinapis</name>
    <dbReference type="NCBI Taxonomy" id="189913"/>
    <lineage>
        <taxon>Eukaryota</taxon>
        <taxon>Metazoa</taxon>
        <taxon>Ecdysozoa</taxon>
        <taxon>Arthropoda</taxon>
        <taxon>Hexapoda</taxon>
        <taxon>Insecta</taxon>
        <taxon>Pterygota</taxon>
        <taxon>Neoptera</taxon>
        <taxon>Endopterygota</taxon>
        <taxon>Lepidoptera</taxon>
        <taxon>Glossata</taxon>
        <taxon>Ditrysia</taxon>
        <taxon>Papilionoidea</taxon>
        <taxon>Pieridae</taxon>
        <taxon>Dismorphiinae</taxon>
        <taxon>Leptidea</taxon>
    </lineage>
</organism>
<dbReference type="Gene3D" id="2.120.10.30">
    <property type="entry name" value="TolB, C-terminal domain"/>
    <property type="match status" value="2"/>
</dbReference>
<keyword evidence="4" id="KW-1185">Reference proteome</keyword>
<evidence type="ECO:0000313" key="3">
    <source>
        <dbReference type="EMBL" id="VVC97996.1"/>
    </source>
</evidence>
<dbReference type="PROSITE" id="PS51125">
    <property type="entry name" value="NHL"/>
    <property type="match status" value="3"/>
</dbReference>
<dbReference type="PANTHER" id="PTHR24104:SF25">
    <property type="entry name" value="PROTEIN LIN-41"/>
    <property type="match status" value="1"/>
</dbReference>
<dbReference type="PANTHER" id="PTHR24104">
    <property type="entry name" value="E3 UBIQUITIN-PROTEIN LIGASE NHLRC1-RELATED"/>
    <property type="match status" value="1"/>
</dbReference>